<gene>
    <name evidence="1" type="ORF">F0M16_07800</name>
</gene>
<sequence>MHLVIFDGQYLLQMLKQEQAQVSHTAMANVADKIVSSIGATHALFVFSDMVNSWRKELVDTYSIKKHDFSFSDLALLGKHRAYLKQCGYASVQVSKLEMFDISSIICNKIGTAKCKVTLITNCPLCFSLISESVEIKDAALTSTKTQGWLKSRIALPKAMLGEYYSIHGLSSLGIPGTPEISKSEVIEVLNQYNGLYNIQKMLGEEIHDKKLKSVVDNFDQISRNYGVTLAKTDVKLGTSMHAMEVRNKIAA</sequence>
<dbReference type="SUPFAM" id="SSF47807">
    <property type="entry name" value="5' to 3' exonuclease, C-terminal subdomain"/>
    <property type="match status" value="1"/>
</dbReference>
<dbReference type="Gene3D" id="3.40.50.1010">
    <property type="entry name" value="5'-nuclease"/>
    <property type="match status" value="1"/>
</dbReference>
<accession>A0A5Q6PJS7</accession>
<comment type="caution">
    <text evidence="1">The sequence shown here is derived from an EMBL/GenBank/DDBJ whole genome shotgun (WGS) entry which is preliminary data.</text>
</comment>
<dbReference type="AlphaFoldDB" id="A0A5Q6PJS7"/>
<name>A0A5Q6PJS7_VIBCL</name>
<dbReference type="Proteomes" id="UP000323225">
    <property type="component" value="Unassembled WGS sequence"/>
</dbReference>
<proteinExistence type="predicted"/>
<evidence type="ECO:0000313" key="1">
    <source>
        <dbReference type="EMBL" id="KAA1255112.1"/>
    </source>
</evidence>
<reference evidence="1 2" key="1">
    <citation type="submission" date="2019-09" db="EMBL/GenBank/DDBJ databases">
        <authorList>
            <person name="Kritzky A."/>
            <person name="Schelkanova E.Y."/>
            <person name="Alkhova Z.V."/>
            <person name="Smirnova N.I."/>
        </authorList>
    </citation>
    <scope>NUCLEOTIDE SEQUENCE [LARGE SCALE GENOMIC DNA]</scope>
    <source>
        <strain evidence="1 2">M1526</strain>
    </source>
</reference>
<dbReference type="InterPro" id="IPR036279">
    <property type="entry name" value="5-3_exonuclease_C_sf"/>
</dbReference>
<dbReference type="EMBL" id="VUAA01000007">
    <property type="protein sequence ID" value="KAA1255112.1"/>
    <property type="molecule type" value="Genomic_DNA"/>
</dbReference>
<evidence type="ECO:0000313" key="2">
    <source>
        <dbReference type="Proteomes" id="UP000323225"/>
    </source>
</evidence>
<protein>
    <submittedName>
        <fullName evidence="1">Uncharacterized protein</fullName>
    </submittedName>
</protein>
<organism evidence="1 2">
    <name type="scientific">Vibrio cholerae</name>
    <dbReference type="NCBI Taxonomy" id="666"/>
    <lineage>
        <taxon>Bacteria</taxon>
        <taxon>Pseudomonadati</taxon>
        <taxon>Pseudomonadota</taxon>
        <taxon>Gammaproteobacteria</taxon>
        <taxon>Vibrionales</taxon>
        <taxon>Vibrionaceae</taxon>
        <taxon>Vibrio</taxon>
    </lineage>
</organism>